<dbReference type="GO" id="GO:0003700">
    <property type="term" value="F:DNA-binding transcription factor activity"/>
    <property type="evidence" value="ECO:0007669"/>
    <property type="project" value="InterPro"/>
</dbReference>
<dbReference type="InterPro" id="IPR000847">
    <property type="entry name" value="LysR_HTH_N"/>
</dbReference>
<dbReference type="AlphaFoldDB" id="Q6MM93"/>
<feature type="domain" description="HTH lysR-type" evidence="5">
    <location>
        <begin position="15"/>
        <end position="72"/>
    </location>
</feature>
<evidence type="ECO:0000313" key="7">
    <source>
        <dbReference type="Proteomes" id="UP000008080"/>
    </source>
</evidence>
<dbReference type="GO" id="GO:0000976">
    <property type="term" value="F:transcription cis-regulatory region binding"/>
    <property type="evidence" value="ECO:0007669"/>
    <property type="project" value="TreeGrafter"/>
</dbReference>
<evidence type="ECO:0000256" key="3">
    <source>
        <dbReference type="ARBA" id="ARBA00023125"/>
    </source>
</evidence>
<dbReference type="KEGG" id="bba:Bd1745"/>
<dbReference type="Gene3D" id="1.10.10.10">
    <property type="entry name" value="Winged helix-like DNA-binding domain superfamily/Winged helix DNA-binding domain"/>
    <property type="match status" value="1"/>
</dbReference>
<dbReference type="CDD" id="cd05466">
    <property type="entry name" value="PBP2_LTTR_substrate"/>
    <property type="match status" value="1"/>
</dbReference>
<reference evidence="6 7" key="1">
    <citation type="journal article" date="2004" name="Science">
        <title>A predator unmasked: life cycle of Bdellovibrio bacteriovorus from a genomic perspective.</title>
        <authorList>
            <person name="Rendulic S."/>
            <person name="Jagtap P."/>
            <person name="Rosinus A."/>
            <person name="Eppinger M."/>
            <person name="Baar C."/>
            <person name="Lanz C."/>
            <person name="Keller H."/>
            <person name="Lambert C."/>
            <person name="Evans K.J."/>
            <person name="Goesmann A."/>
            <person name="Meyer F."/>
            <person name="Sockett R.E."/>
            <person name="Schuster S.C."/>
        </authorList>
    </citation>
    <scope>NUCLEOTIDE SEQUENCE [LARGE SCALE GENOMIC DNA]</scope>
    <source>
        <strain evidence="7">ATCC 15356 / DSM 50701 / NCIMB 9529 / HD100</strain>
    </source>
</reference>
<dbReference type="STRING" id="264462.Bd1745"/>
<protein>
    <submittedName>
        <fullName evidence="6">Transcriptional regulator, LysR family</fullName>
    </submittedName>
</protein>
<accession>Q6MM93</accession>
<dbReference type="HOGENOM" id="CLU_039613_6_2_7"/>
<dbReference type="SUPFAM" id="SSF53850">
    <property type="entry name" value="Periplasmic binding protein-like II"/>
    <property type="match status" value="1"/>
</dbReference>
<keyword evidence="3" id="KW-0238">DNA-binding</keyword>
<organism evidence="6 7">
    <name type="scientific">Bdellovibrio bacteriovorus (strain ATCC 15356 / DSM 50701 / NCIMB 9529 / HD100)</name>
    <dbReference type="NCBI Taxonomy" id="264462"/>
    <lineage>
        <taxon>Bacteria</taxon>
        <taxon>Pseudomonadati</taxon>
        <taxon>Bdellovibrionota</taxon>
        <taxon>Bdellovibrionia</taxon>
        <taxon>Bdellovibrionales</taxon>
        <taxon>Pseudobdellovibrionaceae</taxon>
        <taxon>Bdellovibrio</taxon>
    </lineage>
</organism>
<dbReference type="EMBL" id="BX842650">
    <property type="protein sequence ID" value="CAE79612.1"/>
    <property type="molecule type" value="Genomic_DNA"/>
</dbReference>
<gene>
    <name evidence="6" type="ordered locus">Bd1745</name>
</gene>
<dbReference type="InterPro" id="IPR005119">
    <property type="entry name" value="LysR_subst-bd"/>
</dbReference>
<evidence type="ECO:0000313" key="6">
    <source>
        <dbReference type="EMBL" id="CAE79612.1"/>
    </source>
</evidence>
<dbReference type="PROSITE" id="PS50931">
    <property type="entry name" value="HTH_LYSR"/>
    <property type="match status" value="1"/>
</dbReference>
<dbReference type="Pfam" id="PF03466">
    <property type="entry name" value="LysR_substrate"/>
    <property type="match status" value="1"/>
</dbReference>
<dbReference type="PANTHER" id="PTHR30126">
    <property type="entry name" value="HTH-TYPE TRANSCRIPTIONAL REGULATOR"/>
    <property type="match status" value="1"/>
</dbReference>
<sequence>MDKSPDCDRCLLMKYKIRDIENFIHTSTCSTIIQAAQKLEISQPALSESLKRLEADLGTILFYRSRSGIQLTPSGRVFLGKAQRALQSLQELDFSSDQVRVFAGRTVTIGCHGTVAQYSIPKAVAYLKEKAPDFKIDLRHDLSRSIQTEIQRGNIDIGVVINPAEVPDLVIQKMAQDTVGVWAAKNESYDTIICNLNLFQTQSILKKWKGRPEKVISTDSLELICKMAHERIGYGVVPGRAVEMSGLNLKHLSQFPVYRDQISLVYRPEFGKIPAEKMVIEALKHSILGL</sequence>
<dbReference type="Pfam" id="PF00126">
    <property type="entry name" value="HTH_1"/>
    <property type="match status" value="1"/>
</dbReference>
<evidence type="ECO:0000256" key="4">
    <source>
        <dbReference type="ARBA" id="ARBA00023163"/>
    </source>
</evidence>
<dbReference type="InterPro" id="IPR036388">
    <property type="entry name" value="WH-like_DNA-bd_sf"/>
</dbReference>
<comment type="similarity">
    <text evidence="1">Belongs to the LysR transcriptional regulatory family.</text>
</comment>
<dbReference type="Proteomes" id="UP000008080">
    <property type="component" value="Chromosome"/>
</dbReference>
<dbReference type="Gene3D" id="3.40.190.10">
    <property type="entry name" value="Periplasmic binding protein-like II"/>
    <property type="match status" value="1"/>
</dbReference>
<evidence type="ECO:0000259" key="5">
    <source>
        <dbReference type="PROSITE" id="PS50931"/>
    </source>
</evidence>
<dbReference type="InterPro" id="IPR036390">
    <property type="entry name" value="WH_DNA-bd_sf"/>
</dbReference>
<keyword evidence="4" id="KW-0804">Transcription</keyword>
<evidence type="ECO:0000256" key="1">
    <source>
        <dbReference type="ARBA" id="ARBA00009437"/>
    </source>
</evidence>
<dbReference type="FunFam" id="1.10.10.10:FF:000001">
    <property type="entry name" value="LysR family transcriptional regulator"/>
    <property type="match status" value="1"/>
</dbReference>
<proteinExistence type="inferred from homology"/>
<dbReference type="PRINTS" id="PR00039">
    <property type="entry name" value="HTHLYSR"/>
</dbReference>
<dbReference type="PANTHER" id="PTHR30126:SF40">
    <property type="entry name" value="HTH-TYPE TRANSCRIPTIONAL REGULATOR GLTR"/>
    <property type="match status" value="1"/>
</dbReference>
<keyword evidence="2" id="KW-0805">Transcription regulation</keyword>
<dbReference type="eggNOG" id="COG0583">
    <property type="taxonomic scope" value="Bacteria"/>
</dbReference>
<name>Q6MM93_BDEBA</name>
<dbReference type="SUPFAM" id="SSF46785">
    <property type="entry name" value="Winged helix' DNA-binding domain"/>
    <property type="match status" value="1"/>
</dbReference>
<evidence type="ECO:0000256" key="2">
    <source>
        <dbReference type="ARBA" id="ARBA00023015"/>
    </source>
</evidence>
<keyword evidence="7" id="KW-1185">Reference proteome</keyword>